<dbReference type="Proteomes" id="UP001595880">
    <property type="component" value="Unassembled WGS sequence"/>
</dbReference>
<evidence type="ECO:0000313" key="2">
    <source>
        <dbReference type="EMBL" id="MFC4386563.1"/>
    </source>
</evidence>
<feature type="transmembrane region" description="Helical" evidence="1">
    <location>
        <begin position="34"/>
        <end position="51"/>
    </location>
</feature>
<dbReference type="RefSeq" id="WP_390195266.1">
    <property type="nucleotide sequence ID" value="NZ_JBHSDV010000001.1"/>
</dbReference>
<evidence type="ECO:0000313" key="3">
    <source>
        <dbReference type="Proteomes" id="UP001595880"/>
    </source>
</evidence>
<keyword evidence="3" id="KW-1185">Reference proteome</keyword>
<organism evidence="2 3">
    <name type="scientific">Gracilibacillus marinus</name>
    <dbReference type="NCBI Taxonomy" id="630535"/>
    <lineage>
        <taxon>Bacteria</taxon>
        <taxon>Bacillati</taxon>
        <taxon>Bacillota</taxon>
        <taxon>Bacilli</taxon>
        <taxon>Bacillales</taxon>
        <taxon>Bacillaceae</taxon>
        <taxon>Gracilibacillus</taxon>
    </lineage>
</organism>
<sequence>MRTTFSFVFIFIIGFLLFIPILLIVIPMVGLKTFFVVVGILIIGFIVELIFKKE</sequence>
<accession>A0ABV8VUU6</accession>
<keyword evidence="1" id="KW-0812">Transmembrane</keyword>
<dbReference type="EMBL" id="JBHSDV010000001">
    <property type="protein sequence ID" value="MFC4386563.1"/>
    <property type="molecule type" value="Genomic_DNA"/>
</dbReference>
<comment type="caution">
    <text evidence="2">The sequence shown here is derived from an EMBL/GenBank/DDBJ whole genome shotgun (WGS) entry which is preliminary data.</text>
</comment>
<feature type="transmembrane region" description="Helical" evidence="1">
    <location>
        <begin position="7"/>
        <end position="28"/>
    </location>
</feature>
<gene>
    <name evidence="2" type="ORF">ACFOZ1_01940</name>
</gene>
<name>A0ABV8VUU6_9BACI</name>
<reference evidence="3" key="1">
    <citation type="journal article" date="2019" name="Int. J. Syst. Evol. Microbiol.">
        <title>The Global Catalogue of Microorganisms (GCM) 10K type strain sequencing project: providing services to taxonomists for standard genome sequencing and annotation.</title>
        <authorList>
            <consortium name="The Broad Institute Genomics Platform"/>
            <consortium name="The Broad Institute Genome Sequencing Center for Infectious Disease"/>
            <person name="Wu L."/>
            <person name="Ma J."/>
        </authorList>
    </citation>
    <scope>NUCLEOTIDE SEQUENCE [LARGE SCALE GENOMIC DNA]</scope>
    <source>
        <strain evidence="3">KACC 14058</strain>
    </source>
</reference>
<evidence type="ECO:0000256" key="1">
    <source>
        <dbReference type="SAM" id="Phobius"/>
    </source>
</evidence>
<keyword evidence="1" id="KW-1133">Transmembrane helix</keyword>
<evidence type="ECO:0008006" key="4">
    <source>
        <dbReference type="Google" id="ProtNLM"/>
    </source>
</evidence>
<keyword evidence="1" id="KW-0472">Membrane</keyword>
<protein>
    <recommendedName>
        <fullName evidence="4">DUF3096 domain-containing protein</fullName>
    </recommendedName>
</protein>
<proteinExistence type="predicted"/>